<evidence type="ECO:0000313" key="2">
    <source>
        <dbReference type="Proteomes" id="UP001341840"/>
    </source>
</evidence>
<evidence type="ECO:0000313" key="1">
    <source>
        <dbReference type="EMBL" id="MED6168195.1"/>
    </source>
</evidence>
<keyword evidence="2" id="KW-1185">Reference proteome</keyword>
<dbReference type="EMBL" id="JASCZI010151057">
    <property type="protein sequence ID" value="MED6168195.1"/>
    <property type="molecule type" value="Genomic_DNA"/>
</dbReference>
<name>A0ABU6V3K5_9FABA</name>
<gene>
    <name evidence="1" type="ORF">PIB30_009697</name>
</gene>
<protein>
    <submittedName>
        <fullName evidence="1">Uncharacterized protein</fullName>
    </submittedName>
</protein>
<accession>A0ABU6V3K5</accession>
<organism evidence="1 2">
    <name type="scientific">Stylosanthes scabra</name>
    <dbReference type="NCBI Taxonomy" id="79078"/>
    <lineage>
        <taxon>Eukaryota</taxon>
        <taxon>Viridiplantae</taxon>
        <taxon>Streptophyta</taxon>
        <taxon>Embryophyta</taxon>
        <taxon>Tracheophyta</taxon>
        <taxon>Spermatophyta</taxon>
        <taxon>Magnoliopsida</taxon>
        <taxon>eudicotyledons</taxon>
        <taxon>Gunneridae</taxon>
        <taxon>Pentapetalae</taxon>
        <taxon>rosids</taxon>
        <taxon>fabids</taxon>
        <taxon>Fabales</taxon>
        <taxon>Fabaceae</taxon>
        <taxon>Papilionoideae</taxon>
        <taxon>50 kb inversion clade</taxon>
        <taxon>dalbergioids sensu lato</taxon>
        <taxon>Dalbergieae</taxon>
        <taxon>Pterocarpus clade</taxon>
        <taxon>Stylosanthes</taxon>
    </lineage>
</organism>
<sequence>MNGQIWLDNVPTLDKQPDRVLLEAPARLSHTLHGSETVSHGSKPAHLKLFFKHFFNHILDFWVRVAPCEEPVAVKQPMSSQNSVSSSGYFSSKRRRLLCAHGEGPVLRVPLTKENSGKRF</sequence>
<comment type="caution">
    <text evidence="1">The sequence shown here is derived from an EMBL/GenBank/DDBJ whole genome shotgun (WGS) entry which is preliminary data.</text>
</comment>
<reference evidence="1 2" key="1">
    <citation type="journal article" date="2023" name="Plants (Basel)">
        <title>Bridging the Gap: Combining Genomics and Transcriptomics Approaches to Understand Stylosanthes scabra, an Orphan Legume from the Brazilian Caatinga.</title>
        <authorList>
            <person name="Ferreira-Neto J.R.C."/>
            <person name="da Silva M.D."/>
            <person name="Binneck E."/>
            <person name="de Melo N.F."/>
            <person name="da Silva R.H."/>
            <person name="de Melo A.L.T.M."/>
            <person name="Pandolfi V."/>
            <person name="Bustamante F.O."/>
            <person name="Brasileiro-Vidal A.C."/>
            <person name="Benko-Iseppon A.M."/>
        </authorList>
    </citation>
    <scope>NUCLEOTIDE SEQUENCE [LARGE SCALE GENOMIC DNA]</scope>
    <source>
        <tissue evidence="1">Leaves</tissue>
    </source>
</reference>
<proteinExistence type="predicted"/>
<dbReference type="Proteomes" id="UP001341840">
    <property type="component" value="Unassembled WGS sequence"/>
</dbReference>